<keyword evidence="3" id="KW-1185">Reference proteome</keyword>
<dbReference type="EMBL" id="CP058936">
    <property type="protein sequence ID" value="QLI71886.1"/>
    <property type="molecule type" value="Genomic_DNA"/>
</dbReference>
<dbReference type="GeneID" id="26243847"/>
<reference evidence="2 3" key="1">
    <citation type="submission" date="2020-07" db="EMBL/GenBank/DDBJ databases">
        <title>Telomere length de novo assembly of all 7 chromosomes of the fungus, Metarhizium brunneum, using a novel assembly pipeline.</title>
        <authorList>
            <person name="Saud z."/>
            <person name="Kortsinoglou A."/>
            <person name="Kouvelis V.N."/>
            <person name="Butt T.M."/>
        </authorList>
    </citation>
    <scope>NUCLEOTIDE SEQUENCE [LARGE SCALE GENOMIC DNA]</scope>
    <source>
        <strain evidence="2 3">4556</strain>
    </source>
</reference>
<evidence type="ECO:0000313" key="3">
    <source>
        <dbReference type="Proteomes" id="UP000510686"/>
    </source>
</evidence>
<name>A0A7D5Z912_9HYPO</name>
<evidence type="ECO:0000256" key="1">
    <source>
        <dbReference type="SAM" id="SignalP"/>
    </source>
</evidence>
<organism evidence="2 3">
    <name type="scientific">Metarhizium brunneum</name>
    <dbReference type="NCBI Taxonomy" id="500148"/>
    <lineage>
        <taxon>Eukaryota</taxon>
        <taxon>Fungi</taxon>
        <taxon>Dikarya</taxon>
        <taxon>Ascomycota</taxon>
        <taxon>Pezizomycotina</taxon>
        <taxon>Sordariomycetes</taxon>
        <taxon>Hypocreomycetidae</taxon>
        <taxon>Hypocreales</taxon>
        <taxon>Clavicipitaceae</taxon>
        <taxon>Metarhizium</taxon>
    </lineage>
</organism>
<proteinExistence type="predicted"/>
<sequence>MKSLSIVLVTFAALALARDPPSDDELNRQAEKICGRLENINMDKCKSDAKDCVTSALDRKSPSEIENGDEVFWRHIRECTVSRNINGNGDSPKNFVAAFDDSMRFICEPPAKGNKMDCVFIFRKMVEKDCANRGCRFPRELPHFCAKLGGCEECEHGAGDKTNGGLEGKFPGAGPFFCTLRQNKVDTTQPAPLNSNQCNEIRMQKFTECRQSNPYDFDRCFNEGQDAFTKCGGLQ</sequence>
<dbReference type="RefSeq" id="XP_014543670.2">
    <property type="nucleotide sequence ID" value="XM_014688184.2"/>
</dbReference>
<dbReference type="AlphaFoldDB" id="A0A7D5Z912"/>
<accession>A0A7D5Z912</accession>
<feature type="chain" id="PRO_5028943121" evidence="1">
    <location>
        <begin position="18"/>
        <end position="235"/>
    </location>
</feature>
<gene>
    <name evidence="2" type="ORF">G6M90_00g084540</name>
</gene>
<dbReference type="KEGG" id="mbrn:26243847"/>
<evidence type="ECO:0000313" key="2">
    <source>
        <dbReference type="EMBL" id="QLI71886.1"/>
    </source>
</evidence>
<dbReference type="Proteomes" id="UP000510686">
    <property type="component" value="Chromosome 5"/>
</dbReference>
<feature type="signal peptide" evidence="1">
    <location>
        <begin position="1"/>
        <end position="17"/>
    </location>
</feature>
<protein>
    <submittedName>
        <fullName evidence="2">Uncharacterized protein</fullName>
    </submittedName>
</protein>
<keyword evidence="1" id="KW-0732">Signal</keyword>